<proteinExistence type="predicted"/>
<dbReference type="EMBL" id="CP137640">
    <property type="protein sequence ID" value="WVX82827.1"/>
    <property type="molecule type" value="Genomic_DNA"/>
</dbReference>
<reference evidence="2 3" key="1">
    <citation type="submission" date="2023-10" db="EMBL/GenBank/DDBJ databases">
        <title>Niallia locisalis sp.nov. isolated from a salt pond sample.</title>
        <authorList>
            <person name="Li X.-J."/>
            <person name="Dong L."/>
        </authorList>
    </citation>
    <scope>NUCLEOTIDE SEQUENCE [LARGE SCALE GENOMIC DNA]</scope>
    <source>
        <strain evidence="2 3">DSM 29761</strain>
    </source>
</reference>
<feature type="region of interest" description="Disordered" evidence="1">
    <location>
        <begin position="1"/>
        <end position="54"/>
    </location>
</feature>
<dbReference type="Proteomes" id="UP001357223">
    <property type="component" value="Chromosome"/>
</dbReference>
<evidence type="ECO:0000256" key="1">
    <source>
        <dbReference type="SAM" id="MobiDB-lite"/>
    </source>
</evidence>
<sequence length="54" mass="5947">MPRGKELEQLPMANTSAPSIGDDKSKFNRTNLSGMTREARPAPSMAGREARETR</sequence>
<evidence type="ECO:0000313" key="3">
    <source>
        <dbReference type="Proteomes" id="UP001357223"/>
    </source>
</evidence>
<accession>A0ABZ2CHH1</accession>
<protein>
    <submittedName>
        <fullName evidence="2">Uncharacterized protein</fullName>
    </submittedName>
</protein>
<organism evidence="2 3">
    <name type="scientific">Niallia oryzisoli</name>
    <dbReference type="NCBI Taxonomy" id="1737571"/>
    <lineage>
        <taxon>Bacteria</taxon>
        <taxon>Bacillati</taxon>
        <taxon>Bacillota</taxon>
        <taxon>Bacilli</taxon>
        <taxon>Bacillales</taxon>
        <taxon>Bacillaceae</taxon>
        <taxon>Niallia</taxon>
    </lineage>
</organism>
<evidence type="ECO:0000313" key="2">
    <source>
        <dbReference type="EMBL" id="WVX82827.1"/>
    </source>
</evidence>
<keyword evidence="3" id="KW-1185">Reference proteome</keyword>
<name>A0ABZ2CHH1_9BACI</name>
<dbReference type="RefSeq" id="WP_338451722.1">
    <property type="nucleotide sequence ID" value="NZ_CP137640.1"/>
</dbReference>
<gene>
    <name evidence="2" type="ORF">R4Z09_07555</name>
</gene>